<dbReference type="EMBL" id="BQNB010021260">
    <property type="protein sequence ID" value="GJU04552.1"/>
    <property type="molecule type" value="Genomic_DNA"/>
</dbReference>
<protein>
    <recommendedName>
        <fullName evidence="3">Transmembrane protein</fullName>
    </recommendedName>
</protein>
<name>A0ABQ5IWE2_9ASTR</name>
<evidence type="ECO:0000313" key="1">
    <source>
        <dbReference type="EMBL" id="GJU04552.1"/>
    </source>
</evidence>
<accession>A0ABQ5IWE2</accession>
<evidence type="ECO:0008006" key="3">
    <source>
        <dbReference type="Google" id="ProtNLM"/>
    </source>
</evidence>
<reference evidence="1" key="1">
    <citation type="journal article" date="2022" name="Int. J. Mol. Sci.">
        <title>Draft Genome of Tanacetum Coccineum: Genomic Comparison of Closely Related Tanacetum-Family Plants.</title>
        <authorList>
            <person name="Yamashiro T."/>
            <person name="Shiraishi A."/>
            <person name="Nakayama K."/>
            <person name="Satake H."/>
        </authorList>
    </citation>
    <scope>NUCLEOTIDE SEQUENCE</scope>
</reference>
<evidence type="ECO:0000313" key="2">
    <source>
        <dbReference type="Proteomes" id="UP001151760"/>
    </source>
</evidence>
<keyword evidence="2" id="KW-1185">Reference proteome</keyword>
<gene>
    <name evidence="1" type="ORF">Tco_1120982</name>
</gene>
<dbReference type="Proteomes" id="UP001151760">
    <property type="component" value="Unassembled WGS sequence"/>
</dbReference>
<sequence length="109" mass="11919">MGSRRRVGVGEDKKKSCAFSSLSSVTLPSTLFSLATSNTRFPTLLPPVSFRTFVFLRSTFTPSLSHRDSLLSEPSVDFLALCPLPSRASVTLLNRFFMVLIPPLLSVPA</sequence>
<organism evidence="1 2">
    <name type="scientific">Tanacetum coccineum</name>
    <dbReference type="NCBI Taxonomy" id="301880"/>
    <lineage>
        <taxon>Eukaryota</taxon>
        <taxon>Viridiplantae</taxon>
        <taxon>Streptophyta</taxon>
        <taxon>Embryophyta</taxon>
        <taxon>Tracheophyta</taxon>
        <taxon>Spermatophyta</taxon>
        <taxon>Magnoliopsida</taxon>
        <taxon>eudicotyledons</taxon>
        <taxon>Gunneridae</taxon>
        <taxon>Pentapetalae</taxon>
        <taxon>asterids</taxon>
        <taxon>campanulids</taxon>
        <taxon>Asterales</taxon>
        <taxon>Asteraceae</taxon>
        <taxon>Asteroideae</taxon>
        <taxon>Anthemideae</taxon>
        <taxon>Anthemidinae</taxon>
        <taxon>Tanacetum</taxon>
    </lineage>
</organism>
<reference evidence="1" key="2">
    <citation type="submission" date="2022-01" db="EMBL/GenBank/DDBJ databases">
        <authorList>
            <person name="Yamashiro T."/>
            <person name="Shiraishi A."/>
            <person name="Satake H."/>
            <person name="Nakayama K."/>
        </authorList>
    </citation>
    <scope>NUCLEOTIDE SEQUENCE</scope>
</reference>
<proteinExistence type="predicted"/>
<comment type="caution">
    <text evidence="1">The sequence shown here is derived from an EMBL/GenBank/DDBJ whole genome shotgun (WGS) entry which is preliminary data.</text>
</comment>